<protein>
    <submittedName>
        <fullName evidence="2">Uncharacterized protein</fullName>
    </submittedName>
</protein>
<gene>
    <name evidence="1" type="ORF">BJG266_LOCUS48188</name>
    <name evidence="2" type="ORF">QVE165_LOCUS65245</name>
</gene>
<proteinExistence type="predicted"/>
<feature type="non-terminal residue" evidence="2">
    <location>
        <position position="1"/>
    </location>
</feature>
<dbReference type="OrthoDB" id="1055097at2759"/>
<sequence length="160" mass="19569">LYLMNNPLHCTCDLFYLKYGDIYRLLSNNKNEIDNEQYANIDIYLNRWVSKLELRRHLEKAHERGDFYRFPIELSSFARCATPKKWHKYEINNITGIYKQCRHRWLAIEHDCQNYCQVQNHKEISLTTIRSISSRFIHCDYSSYSIINFSLLLIWFFYHR</sequence>
<reference evidence="2" key="1">
    <citation type="submission" date="2021-02" db="EMBL/GenBank/DDBJ databases">
        <authorList>
            <person name="Nowell W R."/>
        </authorList>
    </citation>
    <scope>NUCLEOTIDE SEQUENCE</scope>
</reference>
<evidence type="ECO:0000313" key="1">
    <source>
        <dbReference type="EMBL" id="CAF1575786.1"/>
    </source>
</evidence>
<dbReference type="AlphaFoldDB" id="A0A816G6R2"/>
<dbReference type="EMBL" id="CAJNOM010006603">
    <property type="protein sequence ID" value="CAF1671208.1"/>
    <property type="molecule type" value="Genomic_DNA"/>
</dbReference>
<keyword evidence="3" id="KW-1185">Reference proteome</keyword>
<evidence type="ECO:0000313" key="2">
    <source>
        <dbReference type="EMBL" id="CAF1671208.1"/>
    </source>
</evidence>
<organism evidence="2 3">
    <name type="scientific">Adineta steineri</name>
    <dbReference type="NCBI Taxonomy" id="433720"/>
    <lineage>
        <taxon>Eukaryota</taxon>
        <taxon>Metazoa</taxon>
        <taxon>Spiralia</taxon>
        <taxon>Gnathifera</taxon>
        <taxon>Rotifera</taxon>
        <taxon>Eurotatoria</taxon>
        <taxon>Bdelloidea</taxon>
        <taxon>Adinetida</taxon>
        <taxon>Adinetidae</taxon>
        <taxon>Adineta</taxon>
    </lineage>
</organism>
<dbReference type="Proteomes" id="UP000663832">
    <property type="component" value="Unassembled WGS sequence"/>
</dbReference>
<evidence type="ECO:0000313" key="3">
    <source>
        <dbReference type="Proteomes" id="UP000663832"/>
    </source>
</evidence>
<accession>A0A816G6R2</accession>
<dbReference type="Proteomes" id="UP000663877">
    <property type="component" value="Unassembled WGS sequence"/>
</dbReference>
<name>A0A816G6R2_9BILA</name>
<comment type="caution">
    <text evidence="2">The sequence shown here is derived from an EMBL/GenBank/DDBJ whole genome shotgun (WGS) entry which is preliminary data.</text>
</comment>
<dbReference type="EMBL" id="CAJNOI010006187">
    <property type="protein sequence ID" value="CAF1575786.1"/>
    <property type="molecule type" value="Genomic_DNA"/>
</dbReference>